<evidence type="ECO:0000256" key="3">
    <source>
        <dbReference type="ARBA" id="ARBA00022692"/>
    </source>
</evidence>
<protein>
    <recommendedName>
        <fullName evidence="10">Murein biosynthesis integral membrane protein MurJ</fullName>
    </recommendedName>
</protein>
<evidence type="ECO:0000256" key="6">
    <source>
        <dbReference type="ARBA" id="ARBA00022989"/>
    </source>
</evidence>
<keyword evidence="6 8" id="KW-1133">Transmembrane helix</keyword>
<feature type="transmembrane region" description="Helical" evidence="8">
    <location>
        <begin position="157"/>
        <end position="178"/>
    </location>
</feature>
<evidence type="ECO:0008006" key="10">
    <source>
        <dbReference type="Google" id="ProtNLM"/>
    </source>
</evidence>
<dbReference type="GO" id="GO:0009252">
    <property type="term" value="P:peptidoglycan biosynthetic process"/>
    <property type="evidence" value="ECO:0007669"/>
    <property type="project" value="UniProtKB-KW"/>
</dbReference>
<dbReference type="GO" id="GO:0015648">
    <property type="term" value="F:lipid-linked peptidoglycan transporter activity"/>
    <property type="evidence" value="ECO:0007669"/>
    <property type="project" value="TreeGrafter"/>
</dbReference>
<evidence type="ECO:0000256" key="2">
    <source>
        <dbReference type="ARBA" id="ARBA00022475"/>
    </source>
</evidence>
<dbReference type="GO" id="GO:0034204">
    <property type="term" value="P:lipid translocation"/>
    <property type="evidence" value="ECO:0007669"/>
    <property type="project" value="TreeGrafter"/>
</dbReference>
<organism evidence="9">
    <name type="scientific">marine sediment metagenome</name>
    <dbReference type="NCBI Taxonomy" id="412755"/>
    <lineage>
        <taxon>unclassified sequences</taxon>
        <taxon>metagenomes</taxon>
        <taxon>ecological metagenomes</taxon>
    </lineage>
</organism>
<feature type="non-terminal residue" evidence="9">
    <location>
        <position position="209"/>
    </location>
</feature>
<dbReference type="PANTHER" id="PTHR47019:SF1">
    <property type="entry name" value="LIPID II FLIPPASE MURJ"/>
    <property type="match status" value="1"/>
</dbReference>
<keyword evidence="5" id="KW-0573">Peptidoglycan synthesis</keyword>
<dbReference type="Pfam" id="PF03023">
    <property type="entry name" value="MurJ"/>
    <property type="match status" value="1"/>
</dbReference>
<keyword evidence="4" id="KW-0133">Cell shape</keyword>
<gene>
    <name evidence="9" type="ORF">S03H2_11985</name>
</gene>
<comment type="caution">
    <text evidence="9">The sequence shown here is derived from an EMBL/GenBank/DDBJ whole genome shotgun (WGS) entry which is preliminary data.</text>
</comment>
<comment type="subcellular location">
    <subcellularLocation>
        <location evidence="1">Cell membrane</location>
        <topology evidence="1">Multi-pass membrane protein</topology>
    </subcellularLocation>
</comment>
<keyword evidence="2" id="KW-1003">Cell membrane</keyword>
<reference evidence="9" key="1">
    <citation type="journal article" date="2014" name="Front. Microbiol.">
        <title>High frequency of phylogenetically diverse reductive dehalogenase-homologous genes in deep subseafloor sedimentary metagenomes.</title>
        <authorList>
            <person name="Kawai M."/>
            <person name="Futagami T."/>
            <person name="Toyoda A."/>
            <person name="Takaki Y."/>
            <person name="Nishi S."/>
            <person name="Hori S."/>
            <person name="Arai W."/>
            <person name="Tsubouchi T."/>
            <person name="Morono Y."/>
            <person name="Uchiyama I."/>
            <person name="Ito T."/>
            <person name="Fujiyama A."/>
            <person name="Inagaki F."/>
            <person name="Takami H."/>
        </authorList>
    </citation>
    <scope>NUCLEOTIDE SEQUENCE</scope>
    <source>
        <strain evidence="9">Expedition CK06-06</strain>
    </source>
</reference>
<dbReference type="InterPro" id="IPR004268">
    <property type="entry name" value="MurJ"/>
</dbReference>
<evidence type="ECO:0000256" key="5">
    <source>
        <dbReference type="ARBA" id="ARBA00022984"/>
    </source>
</evidence>
<dbReference type="InterPro" id="IPR051050">
    <property type="entry name" value="Lipid_II_flippase_MurJ/MviN"/>
</dbReference>
<feature type="transmembrane region" description="Helical" evidence="8">
    <location>
        <begin position="122"/>
        <end position="145"/>
    </location>
</feature>
<evidence type="ECO:0000256" key="7">
    <source>
        <dbReference type="ARBA" id="ARBA00023136"/>
    </source>
</evidence>
<feature type="transmembrane region" description="Helical" evidence="8">
    <location>
        <begin position="54"/>
        <end position="73"/>
    </location>
</feature>
<accession>X1FHI4</accession>
<feature type="transmembrane region" description="Helical" evidence="8">
    <location>
        <begin position="184"/>
        <end position="203"/>
    </location>
</feature>
<evidence type="ECO:0000256" key="4">
    <source>
        <dbReference type="ARBA" id="ARBA00022960"/>
    </source>
</evidence>
<evidence type="ECO:0000313" key="9">
    <source>
        <dbReference type="EMBL" id="GAH45106.1"/>
    </source>
</evidence>
<sequence length="209" mass="22054">MASFLKHFRQLSGLTVLSRLAGLARDAALAHVLGAGPVMDAYAMAFRMPNLLRQLLGEGALTAAFVPVFTDYLEKGGPKAASRLMSLLVVALVTTLAAITLVVDGVLLALRYLTETGTKWHLIFGLAAVLFPFAIFVCLVALLQAALNCCRHFVMPALAPVLLNLFIIGGAVAAGLWVTGDRVTQVYVIAGAILLAGVVEIAVQVPAMR</sequence>
<dbReference type="AlphaFoldDB" id="X1FHI4"/>
<evidence type="ECO:0000256" key="1">
    <source>
        <dbReference type="ARBA" id="ARBA00004651"/>
    </source>
</evidence>
<dbReference type="GO" id="GO:0008360">
    <property type="term" value="P:regulation of cell shape"/>
    <property type="evidence" value="ECO:0007669"/>
    <property type="project" value="UniProtKB-KW"/>
</dbReference>
<proteinExistence type="predicted"/>
<keyword evidence="7 8" id="KW-0472">Membrane</keyword>
<evidence type="ECO:0000256" key="8">
    <source>
        <dbReference type="SAM" id="Phobius"/>
    </source>
</evidence>
<dbReference type="EMBL" id="BARU01006100">
    <property type="protein sequence ID" value="GAH45106.1"/>
    <property type="molecule type" value="Genomic_DNA"/>
</dbReference>
<dbReference type="PRINTS" id="PR01806">
    <property type="entry name" value="VIRFACTRMVIN"/>
</dbReference>
<name>X1FHI4_9ZZZZ</name>
<dbReference type="GO" id="GO:0005886">
    <property type="term" value="C:plasma membrane"/>
    <property type="evidence" value="ECO:0007669"/>
    <property type="project" value="UniProtKB-SubCell"/>
</dbReference>
<dbReference type="PANTHER" id="PTHR47019">
    <property type="entry name" value="LIPID II FLIPPASE MURJ"/>
    <property type="match status" value="1"/>
</dbReference>
<keyword evidence="3 8" id="KW-0812">Transmembrane</keyword>
<feature type="transmembrane region" description="Helical" evidence="8">
    <location>
        <begin position="85"/>
        <end position="110"/>
    </location>
</feature>